<dbReference type="PANTHER" id="PTHR31213:SF55">
    <property type="entry name" value="STRESS-INDUCED PROTEIN SAM22"/>
    <property type="match status" value="1"/>
</dbReference>
<sequence length="173" mass="19379">MAVVTHESEIATAIPAAKMFKVFVLEADSIIPKILPQVIKSVEILEGNGGLEPLRRLHSQKRIHVKNKVEAIDKDNLTYSYATIEGDPWMDTLEKTFYEVKIVASADGGSICKSTNKYYPKGDAQINEDQIKAGEEKMMGMYLKPVFWQILMPIAKIFCTLTTFSAHQFSCCS</sequence>
<dbReference type="AlphaFoldDB" id="B9RTC4"/>
<dbReference type="InterPro" id="IPR023393">
    <property type="entry name" value="START-like_dom_sf"/>
</dbReference>
<proteinExistence type="inferred from homology"/>
<dbReference type="eggNOG" id="ENOG502RXTQ">
    <property type="taxonomic scope" value="Eukaryota"/>
</dbReference>
<keyword evidence="2" id="KW-0611">Plant defense</keyword>
<evidence type="ECO:0000259" key="4">
    <source>
        <dbReference type="Pfam" id="PF00407"/>
    </source>
</evidence>
<dbReference type="FunFam" id="3.30.530.20:FF:000007">
    <property type="entry name" value="Major pollen allergen Bet v 1-A"/>
    <property type="match status" value="1"/>
</dbReference>
<dbReference type="GO" id="GO:0006952">
    <property type="term" value="P:defense response"/>
    <property type="evidence" value="ECO:0007669"/>
    <property type="project" value="UniProtKB-KW"/>
</dbReference>
<dbReference type="Proteomes" id="UP000008311">
    <property type="component" value="Unassembled WGS sequence"/>
</dbReference>
<dbReference type="EMBL" id="EQ973812">
    <property type="protein sequence ID" value="EEF45607.1"/>
    <property type="molecule type" value="Genomic_DNA"/>
</dbReference>
<accession>B9RTC4</accession>
<evidence type="ECO:0000313" key="5">
    <source>
        <dbReference type="EMBL" id="EEF45607.1"/>
    </source>
</evidence>
<dbReference type="Gene3D" id="3.30.530.20">
    <property type="match status" value="1"/>
</dbReference>
<dbReference type="PANTHER" id="PTHR31213">
    <property type="entry name" value="OS08G0374000 PROTEIN-RELATED"/>
    <property type="match status" value="1"/>
</dbReference>
<dbReference type="STRING" id="3988.B9RTC4"/>
<dbReference type="GO" id="GO:0038023">
    <property type="term" value="F:signaling receptor activity"/>
    <property type="evidence" value="ECO:0000318"/>
    <property type="project" value="GO_Central"/>
</dbReference>
<dbReference type="GO" id="GO:0004864">
    <property type="term" value="F:protein phosphatase inhibitor activity"/>
    <property type="evidence" value="ECO:0000318"/>
    <property type="project" value="GO_Central"/>
</dbReference>
<reference evidence="6" key="1">
    <citation type="journal article" date="2010" name="Nat. Biotechnol.">
        <title>Draft genome sequence of the oilseed species Ricinus communis.</title>
        <authorList>
            <person name="Chan A.P."/>
            <person name="Crabtree J."/>
            <person name="Zhao Q."/>
            <person name="Lorenzi H."/>
            <person name="Orvis J."/>
            <person name="Puiu D."/>
            <person name="Melake-Berhan A."/>
            <person name="Jones K.M."/>
            <person name="Redman J."/>
            <person name="Chen G."/>
            <person name="Cahoon E.B."/>
            <person name="Gedil M."/>
            <person name="Stanke M."/>
            <person name="Haas B.J."/>
            <person name="Wortman J.R."/>
            <person name="Fraser-Liggett C.M."/>
            <person name="Ravel J."/>
            <person name="Rabinowicz P.D."/>
        </authorList>
    </citation>
    <scope>NUCLEOTIDE SEQUENCE [LARGE SCALE GENOMIC DNA]</scope>
    <source>
        <strain evidence="6">cv. Hale</strain>
    </source>
</reference>
<protein>
    <submittedName>
        <fullName evidence="5">Major allergen Pru ar, putative</fullName>
    </submittedName>
</protein>
<dbReference type="CDD" id="cd07816">
    <property type="entry name" value="Bet_v1-like"/>
    <property type="match status" value="1"/>
</dbReference>
<keyword evidence="3" id="KW-0568">Pathogenesis-related protein</keyword>
<feature type="domain" description="Bet v I/Major latex protein" evidence="4">
    <location>
        <begin position="2"/>
        <end position="130"/>
    </location>
</feature>
<dbReference type="InterPro" id="IPR050279">
    <property type="entry name" value="Plant_def-hormone_signal"/>
</dbReference>
<keyword evidence="6" id="KW-1185">Reference proteome</keyword>
<organism evidence="5 6">
    <name type="scientific">Ricinus communis</name>
    <name type="common">Castor bean</name>
    <dbReference type="NCBI Taxonomy" id="3988"/>
    <lineage>
        <taxon>Eukaryota</taxon>
        <taxon>Viridiplantae</taxon>
        <taxon>Streptophyta</taxon>
        <taxon>Embryophyta</taxon>
        <taxon>Tracheophyta</taxon>
        <taxon>Spermatophyta</taxon>
        <taxon>Magnoliopsida</taxon>
        <taxon>eudicotyledons</taxon>
        <taxon>Gunneridae</taxon>
        <taxon>Pentapetalae</taxon>
        <taxon>rosids</taxon>
        <taxon>fabids</taxon>
        <taxon>Malpighiales</taxon>
        <taxon>Euphorbiaceae</taxon>
        <taxon>Acalyphoideae</taxon>
        <taxon>Acalypheae</taxon>
        <taxon>Ricinus</taxon>
    </lineage>
</organism>
<comment type="similarity">
    <text evidence="1">Belongs to the BetVI family.</text>
</comment>
<dbReference type="GO" id="GO:0010427">
    <property type="term" value="F:abscisic acid binding"/>
    <property type="evidence" value="ECO:0000318"/>
    <property type="project" value="GO_Central"/>
</dbReference>
<dbReference type="GO" id="GO:0005634">
    <property type="term" value="C:nucleus"/>
    <property type="evidence" value="ECO:0000318"/>
    <property type="project" value="GO_Central"/>
</dbReference>
<evidence type="ECO:0000256" key="2">
    <source>
        <dbReference type="ARBA" id="ARBA00022821"/>
    </source>
</evidence>
<name>B9RTC4_RICCO</name>
<evidence type="ECO:0000313" key="6">
    <source>
        <dbReference type="Proteomes" id="UP000008311"/>
    </source>
</evidence>
<evidence type="ECO:0000256" key="1">
    <source>
        <dbReference type="ARBA" id="ARBA00009744"/>
    </source>
</evidence>
<evidence type="ECO:0000256" key="3">
    <source>
        <dbReference type="ARBA" id="ARBA00023265"/>
    </source>
</evidence>
<gene>
    <name evidence="5" type="ORF">RCOM_0683190</name>
</gene>
<dbReference type="GO" id="GO:0005737">
    <property type="term" value="C:cytoplasm"/>
    <property type="evidence" value="ECO:0000318"/>
    <property type="project" value="GO_Central"/>
</dbReference>
<dbReference type="Pfam" id="PF00407">
    <property type="entry name" value="Bet_v_1"/>
    <property type="match status" value="1"/>
</dbReference>
<dbReference type="InterPro" id="IPR024949">
    <property type="entry name" value="Bet_v_I_allergen"/>
</dbReference>
<dbReference type="GO" id="GO:0009738">
    <property type="term" value="P:abscisic acid-activated signaling pathway"/>
    <property type="evidence" value="ECO:0000318"/>
    <property type="project" value="GO_Central"/>
</dbReference>
<dbReference type="InterPro" id="IPR000916">
    <property type="entry name" value="Bet_v_I/MLP"/>
</dbReference>
<dbReference type="PRINTS" id="PR00634">
    <property type="entry name" value="BETALLERGEN"/>
</dbReference>
<dbReference type="InParanoid" id="B9RTC4"/>
<dbReference type="SUPFAM" id="SSF55961">
    <property type="entry name" value="Bet v1-like"/>
    <property type="match status" value="1"/>
</dbReference>